<evidence type="ECO:0000256" key="3">
    <source>
        <dbReference type="SAM" id="Phobius"/>
    </source>
</evidence>
<keyword evidence="6" id="KW-1185">Reference proteome</keyword>
<dbReference type="Gene3D" id="3.30.2010.10">
    <property type="entry name" value="Metalloproteases ('zincins'), catalytic domain"/>
    <property type="match status" value="1"/>
</dbReference>
<feature type="transmembrane region" description="Helical" evidence="3">
    <location>
        <begin position="118"/>
        <end position="139"/>
    </location>
</feature>
<feature type="compositionally biased region" description="Low complexity" evidence="2">
    <location>
        <begin position="731"/>
        <end position="747"/>
    </location>
</feature>
<feature type="coiled-coil region" evidence="1">
    <location>
        <begin position="520"/>
        <end position="636"/>
    </location>
</feature>
<gene>
    <name evidence="5" type="ORF">DYU11_05055</name>
</gene>
<feature type="compositionally biased region" description="Pro residues" evidence="2">
    <location>
        <begin position="721"/>
        <end position="730"/>
    </location>
</feature>
<evidence type="ECO:0000259" key="4">
    <source>
        <dbReference type="Pfam" id="PF05569"/>
    </source>
</evidence>
<organism evidence="5 6">
    <name type="scientific">Fibrisoma montanum</name>
    <dbReference type="NCBI Taxonomy" id="2305895"/>
    <lineage>
        <taxon>Bacteria</taxon>
        <taxon>Pseudomonadati</taxon>
        <taxon>Bacteroidota</taxon>
        <taxon>Cytophagia</taxon>
        <taxon>Cytophagales</taxon>
        <taxon>Spirosomataceae</taxon>
        <taxon>Fibrisoma</taxon>
    </lineage>
</organism>
<dbReference type="InterPro" id="IPR052173">
    <property type="entry name" value="Beta-lactam_resp_regulator"/>
</dbReference>
<dbReference type="PANTHER" id="PTHR34978:SF3">
    <property type="entry name" value="SLR0241 PROTEIN"/>
    <property type="match status" value="1"/>
</dbReference>
<keyword evidence="3" id="KW-0472">Membrane</keyword>
<evidence type="ECO:0000313" key="5">
    <source>
        <dbReference type="EMBL" id="RIV27675.1"/>
    </source>
</evidence>
<dbReference type="PANTHER" id="PTHR34978">
    <property type="entry name" value="POSSIBLE SENSOR-TRANSDUCER PROTEIN BLAR"/>
    <property type="match status" value="1"/>
</dbReference>
<keyword evidence="1" id="KW-0175">Coiled coil</keyword>
<feature type="domain" description="Peptidase M56" evidence="4">
    <location>
        <begin position="115"/>
        <end position="303"/>
    </location>
</feature>
<sequence>MQFSHFLSGPVAHALGWTLLHALWQGFAIVLPTAVGLHVLRGRSSNLRYHIGVAALFAQLLVSALTFGWYYQPSALATVANSPALLASLPVHWQPATTQLPWYQSVLLFLEGHLTQFVMLYLTGVAVFGLRLTGGWLYLQQLRRAATRPATVQLIALTERLRERLAIRSVIQVRESAQIAVPMVVGMLKPVLLLPIGLTTGLSMQEVEVVLAHELAHVKRHDYAVNLLQSVVEVLYFFHPALWWLSARVREEREHCCDDLAVETCGDGRVLAQALARVEELRLAQAPALAVAFASKRQELLHRVRRVLGVPTRPLVSNGSLAGLTLATLLLMSASVYAVQQNVNQEKRPEPTIRHKPKGKTEFGMLDNSNIEYVIWHGKRLSTQRIGQLKEQLVRLKEGKLQLSQITNETDRDILEHMLEAGKGNKVSSRPDTLAPVWSELDYNTIIKSAFEAANAAGAFPADEAVMAGVLTNIGKLDYNRIIGNAFREVKLPTLSALDSLPETYFGDQRRHLDSLGRMMEQHHAQMETLHRQLEKAEFQAEEMQRRMSLLDLQKNNAMQQRLELIEKQREQLQREEQKTDEELEKRFKEFEQKIKDSESNVERYNQLIEDAQKQLREAEKPLEELQRKMERLEQEVSMNGLGYNDNLNIKLNRTLNVDLNRNLNGRALRATTTPRVRRPGSVRGALSPVAPVVPGMATAPGPVPSVPAVIMPGVPAPAMAPAPPRPGLTPRPGRTPKAAKPATSPKPAKESSVVYPATEGAVSLAELGKVVDQHPAIEQATFTFKANPQQRVRVQAAMFRKHSTPTATAPVPVVNVVGTATNQ</sequence>
<evidence type="ECO:0000256" key="2">
    <source>
        <dbReference type="SAM" id="MobiDB-lite"/>
    </source>
</evidence>
<comment type="caution">
    <text evidence="5">The sequence shown here is derived from an EMBL/GenBank/DDBJ whole genome shotgun (WGS) entry which is preliminary data.</text>
</comment>
<dbReference type="EMBL" id="QXED01000001">
    <property type="protein sequence ID" value="RIV27675.1"/>
    <property type="molecule type" value="Genomic_DNA"/>
</dbReference>
<feature type="transmembrane region" description="Helical" evidence="3">
    <location>
        <begin position="20"/>
        <end position="40"/>
    </location>
</feature>
<keyword evidence="3" id="KW-1133">Transmembrane helix</keyword>
<accession>A0A418MJI6</accession>
<dbReference type="Pfam" id="PF05569">
    <property type="entry name" value="Peptidase_M56"/>
    <property type="match status" value="1"/>
</dbReference>
<feature type="region of interest" description="Disordered" evidence="2">
    <location>
        <begin position="721"/>
        <end position="755"/>
    </location>
</feature>
<keyword evidence="3" id="KW-0812">Transmembrane</keyword>
<protein>
    <recommendedName>
        <fullName evidence="4">Peptidase M56 domain-containing protein</fullName>
    </recommendedName>
</protein>
<dbReference type="OrthoDB" id="15218at2"/>
<dbReference type="RefSeq" id="WP_119666515.1">
    <property type="nucleotide sequence ID" value="NZ_QXED01000001.1"/>
</dbReference>
<evidence type="ECO:0000256" key="1">
    <source>
        <dbReference type="SAM" id="Coils"/>
    </source>
</evidence>
<name>A0A418MJI6_9BACT</name>
<reference evidence="5 6" key="1">
    <citation type="submission" date="2018-08" db="EMBL/GenBank/DDBJ databases">
        <title>Fibrisoma montanum sp. nov., isolated from Danxia mountain soil.</title>
        <authorList>
            <person name="Huang Y."/>
        </authorList>
    </citation>
    <scope>NUCLEOTIDE SEQUENCE [LARGE SCALE GENOMIC DNA]</scope>
    <source>
        <strain evidence="5 6">HYT19</strain>
    </source>
</reference>
<evidence type="ECO:0000313" key="6">
    <source>
        <dbReference type="Proteomes" id="UP000283523"/>
    </source>
</evidence>
<feature type="transmembrane region" description="Helical" evidence="3">
    <location>
        <begin position="315"/>
        <end position="339"/>
    </location>
</feature>
<dbReference type="InterPro" id="IPR008756">
    <property type="entry name" value="Peptidase_M56"/>
</dbReference>
<feature type="transmembrane region" description="Helical" evidence="3">
    <location>
        <begin position="52"/>
        <end position="71"/>
    </location>
</feature>
<proteinExistence type="predicted"/>
<dbReference type="AlphaFoldDB" id="A0A418MJI6"/>
<dbReference type="CDD" id="cd07341">
    <property type="entry name" value="M56_BlaR1_MecR1_like"/>
    <property type="match status" value="1"/>
</dbReference>
<dbReference type="Proteomes" id="UP000283523">
    <property type="component" value="Unassembled WGS sequence"/>
</dbReference>